<dbReference type="InterPro" id="IPR001054">
    <property type="entry name" value="A/G_cyclase"/>
</dbReference>
<dbReference type="GO" id="GO:0016020">
    <property type="term" value="C:membrane"/>
    <property type="evidence" value="ECO:0007669"/>
    <property type="project" value="InterPro"/>
</dbReference>
<dbReference type="PANTHER" id="PTHR43081:SF1">
    <property type="entry name" value="ADENYLATE CYCLASE, TERMINAL-DIFFERENTIATION SPECIFIC"/>
    <property type="match status" value="1"/>
</dbReference>
<proteinExistence type="inferred from homology"/>
<name>A0A1E5QP02_9CYAN</name>
<dbReference type="SMART" id="SM00044">
    <property type="entry name" value="CYCc"/>
    <property type="match status" value="1"/>
</dbReference>
<gene>
    <name evidence="5" type="ORF">BH720_04235</name>
</gene>
<keyword evidence="2" id="KW-0472">Membrane</keyword>
<feature type="transmembrane region" description="Helical" evidence="2">
    <location>
        <begin position="6"/>
        <end position="22"/>
    </location>
</feature>
<evidence type="ECO:0000313" key="5">
    <source>
        <dbReference type="EMBL" id="OEJ76390.1"/>
    </source>
</evidence>
<feature type="transmembrane region" description="Helical" evidence="2">
    <location>
        <begin position="178"/>
        <end position="201"/>
    </location>
</feature>
<dbReference type="Gene3D" id="6.10.340.10">
    <property type="match status" value="1"/>
</dbReference>
<dbReference type="Pfam" id="PF00211">
    <property type="entry name" value="Guanylate_cyc"/>
    <property type="match status" value="1"/>
</dbReference>
<keyword evidence="2" id="KW-1133">Transmembrane helix</keyword>
<reference evidence="5" key="1">
    <citation type="submission" date="2016-09" db="EMBL/GenBank/DDBJ databases">
        <title>Draft genome of thermotolerant cyanobacterium Desertifilum sp. strain IPPAS B-1220.</title>
        <authorList>
            <person name="Sinetova M.A."/>
            <person name="Bolakhan K."/>
            <person name="Zayadan B.K."/>
            <person name="Mironov K.S."/>
            <person name="Ustinova V."/>
            <person name="Kupriyanova E.V."/>
            <person name="Sidorov R.A."/>
            <person name="Skrypnik A.N."/>
            <person name="Gogoleva N.E."/>
            <person name="Gogolev Y.V."/>
            <person name="Los D.A."/>
        </authorList>
    </citation>
    <scope>NUCLEOTIDE SEQUENCE [LARGE SCALE GENOMIC DNA]</scope>
    <source>
        <strain evidence="5">IPPAS B-1220</strain>
    </source>
</reference>
<evidence type="ECO:0000256" key="1">
    <source>
        <dbReference type="ARBA" id="ARBA00005381"/>
    </source>
</evidence>
<dbReference type="AlphaFoldDB" id="A0A1E5QP02"/>
<dbReference type="Pfam" id="PF00672">
    <property type="entry name" value="HAMP"/>
    <property type="match status" value="1"/>
</dbReference>
<dbReference type="SUPFAM" id="SSF55073">
    <property type="entry name" value="Nucleotide cyclase"/>
    <property type="match status" value="1"/>
</dbReference>
<dbReference type="PANTHER" id="PTHR43081">
    <property type="entry name" value="ADENYLATE CYCLASE, TERMINAL-DIFFERENTIATION SPECIFIC-RELATED"/>
    <property type="match status" value="1"/>
</dbReference>
<dbReference type="SMART" id="SM00304">
    <property type="entry name" value="HAMP"/>
    <property type="match status" value="1"/>
</dbReference>
<dbReference type="InterPro" id="IPR050697">
    <property type="entry name" value="Adenylyl/Guanylyl_Cyclase_3/4"/>
</dbReference>
<dbReference type="RefSeq" id="WP_069965920.1">
    <property type="nucleotide sequence ID" value="NZ_CM124774.1"/>
</dbReference>
<dbReference type="SUPFAM" id="SSF158472">
    <property type="entry name" value="HAMP domain-like"/>
    <property type="match status" value="1"/>
</dbReference>
<evidence type="ECO:0000259" key="3">
    <source>
        <dbReference type="PROSITE" id="PS50125"/>
    </source>
</evidence>
<dbReference type="InterPro" id="IPR029787">
    <property type="entry name" value="Nucleotide_cyclase"/>
</dbReference>
<keyword evidence="2" id="KW-0812">Transmembrane</keyword>
<evidence type="ECO:0000259" key="4">
    <source>
        <dbReference type="PROSITE" id="PS50885"/>
    </source>
</evidence>
<dbReference type="PROSITE" id="PS50125">
    <property type="entry name" value="GUANYLATE_CYCLASE_2"/>
    <property type="match status" value="1"/>
</dbReference>
<dbReference type="GO" id="GO:0006171">
    <property type="term" value="P:cAMP biosynthetic process"/>
    <property type="evidence" value="ECO:0007669"/>
    <property type="project" value="TreeGrafter"/>
</dbReference>
<dbReference type="OrthoDB" id="337251at2"/>
<feature type="domain" description="Guanylate cyclase" evidence="3">
    <location>
        <begin position="294"/>
        <end position="421"/>
    </location>
</feature>
<organism evidence="5">
    <name type="scientific">Desertifilum tharense IPPAS B-1220</name>
    <dbReference type="NCBI Taxonomy" id="1781255"/>
    <lineage>
        <taxon>Bacteria</taxon>
        <taxon>Bacillati</taxon>
        <taxon>Cyanobacteriota</taxon>
        <taxon>Cyanophyceae</taxon>
        <taxon>Desertifilales</taxon>
        <taxon>Desertifilaceae</taxon>
        <taxon>Desertifilum</taxon>
    </lineage>
</organism>
<feature type="domain" description="HAMP" evidence="4">
    <location>
        <begin position="202"/>
        <end position="254"/>
    </location>
</feature>
<comment type="similarity">
    <text evidence="1">Belongs to the adenylyl cyclase class-3 family.</text>
</comment>
<comment type="caution">
    <text evidence="5">The sequence shown here is derived from an EMBL/GenBank/DDBJ whole genome shotgun (WGS) entry which is preliminary data.</text>
</comment>
<dbReference type="GO" id="GO:0004016">
    <property type="term" value="F:adenylate cyclase activity"/>
    <property type="evidence" value="ECO:0007669"/>
    <property type="project" value="UniProtKB-ARBA"/>
</dbReference>
<evidence type="ECO:0000256" key="2">
    <source>
        <dbReference type="SAM" id="Phobius"/>
    </source>
</evidence>
<sequence length="473" mass="51898">MSATTLLIVAIVGSLVWTWIAAEREVFNQQAREEAEMLAVVMADAWVNELFTQNWSQIRVGINVMMQRDRDFVYILVSDVRVGNQIIAASPEELQGRYIPDVVNLAVTQEALSVFNRSIATETYLLRDVEYPQGTLRAMRGEPLIEGVADIRNSANQKIGTVRVGISLSRLHQARLRALMKALMVGFASLGVGLVGAYVLAQRMSQPVKRLQVSAQKIAAGDLQHRALVNCEDEIGRLADSFNQMSASLQASFTKLEGTLHAFERFVPNKFLSAIAADGVENIQVGTSSTRTITILFCDIRGYTSMSEQLTPQETFNFLNDYLACMGQAIEQAGGFIDKYIGDAIMALFDNDSSDCAVCAALGMRKALKQFNQDRLQRSLPRVEIGIGIHRGEVVMGTVGYTSRIDSTVIGDAVNLASRIEGLTKLYGCAILVTNAVVQSLLRPEMFNLRLVDNAVKVKGKEEAIAVYAVTEA</sequence>
<dbReference type="CDD" id="cd06225">
    <property type="entry name" value="HAMP"/>
    <property type="match status" value="1"/>
</dbReference>
<accession>A0A1E5QP02</accession>
<dbReference type="CDD" id="cd07302">
    <property type="entry name" value="CHD"/>
    <property type="match status" value="1"/>
</dbReference>
<dbReference type="Gene3D" id="3.30.70.1230">
    <property type="entry name" value="Nucleotide cyclase"/>
    <property type="match status" value="1"/>
</dbReference>
<protein>
    <submittedName>
        <fullName evidence="5">Adenylate cyclase</fullName>
    </submittedName>
</protein>
<dbReference type="GO" id="GO:0035556">
    <property type="term" value="P:intracellular signal transduction"/>
    <property type="evidence" value="ECO:0007669"/>
    <property type="project" value="InterPro"/>
</dbReference>
<dbReference type="InterPro" id="IPR003660">
    <property type="entry name" value="HAMP_dom"/>
</dbReference>
<dbReference type="PROSITE" id="PS50885">
    <property type="entry name" value="HAMP"/>
    <property type="match status" value="1"/>
</dbReference>
<dbReference type="STRING" id="1781255.BH720_04235"/>
<dbReference type="EMBL" id="MJGC01000038">
    <property type="protein sequence ID" value="OEJ76390.1"/>
    <property type="molecule type" value="Genomic_DNA"/>
</dbReference>